<protein>
    <submittedName>
        <fullName evidence="2">AAA domain-containing protein</fullName>
    </submittedName>
</protein>
<dbReference type="InterPro" id="IPR027417">
    <property type="entry name" value="P-loop_NTPase"/>
</dbReference>
<dbReference type="InterPro" id="IPR049945">
    <property type="entry name" value="AAA_22"/>
</dbReference>
<dbReference type="Proteomes" id="UP000198280">
    <property type="component" value="Unassembled WGS sequence"/>
</dbReference>
<name>A0A239NYB8_9ACTN</name>
<gene>
    <name evidence="2" type="ORF">SAMN05216252_15811</name>
</gene>
<proteinExistence type="predicted"/>
<dbReference type="SUPFAM" id="SSF52540">
    <property type="entry name" value="P-loop containing nucleoside triphosphate hydrolases"/>
    <property type="match status" value="1"/>
</dbReference>
<organism evidence="2 3">
    <name type="scientific">Actinacidiphila glaucinigra</name>
    <dbReference type="NCBI Taxonomy" id="235986"/>
    <lineage>
        <taxon>Bacteria</taxon>
        <taxon>Bacillati</taxon>
        <taxon>Actinomycetota</taxon>
        <taxon>Actinomycetes</taxon>
        <taxon>Kitasatosporales</taxon>
        <taxon>Streptomycetaceae</taxon>
        <taxon>Actinacidiphila</taxon>
    </lineage>
</organism>
<sequence>MAELTREEWLALSNPTVPEQMLLAPPVPMWPQDCHAWRARADRLDEVPELADCAPMGTKVTDNDRRLLYSAHMRTVRTPAIRKGIPVTAEPIKANRQRIGGKIAIVIEGPRGTGKSTLLDAIAVYWHRRLSRLYGPDENRIPVVALTVPPPGRGNVRNWAGAFARFLGQEREGGDPTASVIHTMRNARTLLVVVDAIERLRTRTEIEQAFQYLDVISEETGATFIYCGRNAHPIVDPQTRDNDTPLEQDETPWGDSVVLRTSRIGYSDEEMASFVSIVDLFDADLRLFRHERGDLTALAPYLHRRSRGYMRTLSHLICQAAQGAILSGEERITEDLLKKVSLGQTVQL</sequence>
<dbReference type="RefSeq" id="WP_089229408.1">
    <property type="nucleotide sequence ID" value="NZ_FZOF01000058.1"/>
</dbReference>
<reference evidence="2 3" key="1">
    <citation type="submission" date="2017-06" db="EMBL/GenBank/DDBJ databases">
        <authorList>
            <person name="Kim H.J."/>
            <person name="Triplett B.A."/>
        </authorList>
    </citation>
    <scope>NUCLEOTIDE SEQUENCE [LARGE SCALE GENOMIC DNA]</scope>
    <source>
        <strain evidence="2 3">CGMCC 4.1858</strain>
    </source>
</reference>
<evidence type="ECO:0000313" key="3">
    <source>
        <dbReference type="Proteomes" id="UP000198280"/>
    </source>
</evidence>
<feature type="domain" description="ORC1/DEAH AAA+ ATPase" evidence="1">
    <location>
        <begin position="104"/>
        <end position="229"/>
    </location>
</feature>
<evidence type="ECO:0000313" key="2">
    <source>
        <dbReference type="EMBL" id="SNT59881.1"/>
    </source>
</evidence>
<dbReference type="EMBL" id="FZOF01000058">
    <property type="protein sequence ID" value="SNT59881.1"/>
    <property type="molecule type" value="Genomic_DNA"/>
</dbReference>
<accession>A0A239NYB8</accession>
<dbReference type="GO" id="GO:0016887">
    <property type="term" value="F:ATP hydrolysis activity"/>
    <property type="evidence" value="ECO:0007669"/>
    <property type="project" value="InterPro"/>
</dbReference>
<dbReference type="AlphaFoldDB" id="A0A239NYB8"/>
<evidence type="ECO:0000259" key="1">
    <source>
        <dbReference type="Pfam" id="PF13401"/>
    </source>
</evidence>
<dbReference type="Pfam" id="PF13401">
    <property type="entry name" value="AAA_22"/>
    <property type="match status" value="1"/>
</dbReference>
<dbReference type="OrthoDB" id="4067320at2"/>
<keyword evidence="3" id="KW-1185">Reference proteome</keyword>